<organism evidence="6 7">
    <name type="scientific">Blattamonas nauphoetae</name>
    <dbReference type="NCBI Taxonomy" id="2049346"/>
    <lineage>
        <taxon>Eukaryota</taxon>
        <taxon>Metamonada</taxon>
        <taxon>Preaxostyla</taxon>
        <taxon>Oxymonadida</taxon>
        <taxon>Blattamonas</taxon>
    </lineage>
</organism>
<protein>
    <submittedName>
        <fullName evidence="6">tRNA pseudouridine synthase 1</fullName>
        <ecNumber evidence="6">5.4.99.-</ecNumber>
    </submittedName>
</protein>
<dbReference type="Proteomes" id="UP001281761">
    <property type="component" value="Unassembled WGS sequence"/>
</dbReference>
<dbReference type="InterPro" id="IPR020103">
    <property type="entry name" value="PsdUridine_synth_cat_dom_sf"/>
</dbReference>
<dbReference type="Gene3D" id="3.30.70.660">
    <property type="entry name" value="Pseudouridine synthase I, catalytic domain, C-terminal subdomain"/>
    <property type="match status" value="1"/>
</dbReference>
<feature type="region of interest" description="Disordered" evidence="4">
    <location>
        <begin position="459"/>
        <end position="499"/>
    </location>
</feature>
<feature type="region of interest" description="Disordered" evidence="4">
    <location>
        <begin position="1"/>
        <end position="23"/>
    </location>
</feature>
<dbReference type="GO" id="GO:0016853">
    <property type="term" value="F:isomerase activity"/>
    <property type="evidence" value="ECO:0007669"/>
    <property type="project" value="UniProtKB-KW"/>
</dbReference>
<evidence type="ECO:0000256" key="2">
    <source>
        <dbReference type="ARBA" id="ARBA00022694"/>
    </source>
</evidence>
<feature type="domain" description="Pseudouridine synthase I TruA alpha/beta" evidence="5">
    <location>
        <begin position="266"/>
        <end position="372"/>
    </location>
</feature>
<dbReference type="InterPro" id="IPR020097">
    <property type="entry name" value="PsdUridine_synth_TruA_a/b_dom"/>
</dbReference>
<keyword evidence="7" id="KW-1185">Reference proteome</keyword>
<dbReference type="InterPro" id="IPR041708">
    <property type="entry name" value="PUS1/PUS2-like"/>
</dbReference>
<proteinExistence type="inferred from homology"/>
<name>A0ABQ9YLA1_9EUKA</name>
<dbReference type="EMBL" id="JARBJD010000002">
    <property type="protein sequence ID" value="KAK2964430.1"/>
    <property type="molecule type" value="Genomic_DNA"/>
</dbReference>
<dbReference type="Gene3D" id="3.30.70.580">
    <property type="entry name" value="Pseudouridine synthase I, catalytic domain, N-terminal subdomain"/>
    <property type="match status" value="1"/>
</dbReference>
<gene>
    <name evidence="6" type="ORF">BLNAU_346</name>
</gene>
<dbReference type="EC" id="5.4.99.-" evidence="6"/>
<dbReference type="InterPro" id="IPR020094">
    <property type="entry name" value="TruA/RsuA/RluB/E/F_N"/>
</dbReference>
<comment type="caution">
    <text evidence="6">The sequence shown here is derived from an EMBL/GenBank/DDBJ whole genome shotgun (WGS) entry which is preliminary data.</text>
</comment>
<keyword evidence="2" id="KW-0819">tRNA processing</keyword>
<reference evidence="6 7" key="1">
    <citation type="journal article" date="2022" name="bioRxiv">
        <title>Genomics of Preaxostyla Flagellates Illuminates Evolutionary Transitions and the Path Towards Mitochondrial Loss.</title>
        <authorList>
            <person name="Novak L.V.F."/>
            <person name="Treitli S.C."/>
            <person name="Pyrih J."/>
            <person name="Halakuc P."/>
            <person name="Pipaliya S.V."/>
            <person name="Vacek V."/>
            <person name="Brzon O."/>
            <person name="Soukal P."/>
            <person name="Eme L."/>
            <person name="Dacks J.B."/>
            <person name="Karnkowska A."/>
            <person name="Elias M."/>
            <person name="Hampl V."/>
        </authorList>
    </citation>
    <scope>NUCLEOTIDE SEQUENCE [LARGE SCALE GENOMIC DNA]</scope>
    <source>
        <strain evidence="6">NAU3</strain>
        <tissue evidence="6">Gut</tissue>
    </source>
</reference>
<feature type="region of interest" description="Disordered" evidence="4">
    <location>
        <begin position="174"/>
        <end position="227"/>
    </location>
</feature>
<sequence length="499" mass="56195">MDISDTTNPESIPKPNSANETTEKISIPKRRVCLCFGYLGSEFSGLQVNPGARTVESELEAAIVTAGGISPVNAGSFTKVGWGRCARTDKGVHATAQIVSLKMLLSEPDTLVQRINAALPPSIRVFAMLRTTEHFNPKSWCSGRTYRYLIPTFVFDPSSFADVSEMYPWAKDENMPLIDDVESDGEGGDDSDDDKPKKRRKEKTPIEQPPAQATDPGNMSEYFPQKNYPKPYLTHEQSIEYLQTTRKQSSQFEWSDELSDKVNEVAKRFVGTRNYHNYTTAKAQESWNHCNRVIRKIKCSKAFTIDGLEMVEVTLDGQSFIYHQIRKMIGAIICVIRGTVPSDFIDLTFSERAVPVPLAPSVGLFLDRCHFDQYNKKFAGDSAHPQLIFNQPEIESFVTSSIHPHIAHSLPEWFLPWLESTERVYPSKLEKALAQPAPPLNPQKIPRLKARERELALIAKSHIPKKKDDAPFTASKESDIPFSDLPQKTKRQESTQSED</sequence>
<dbReference type="PANTHER" id="PTHR11142">
    <property type="entry name" value="PSEUDOURIDYLATE SYNTHASE"/>
    <property type="match status" value="1"/>
</dbReference>
<dbReference type="PANTHER" id="PTHR11142:SF4">
    <property type="entry name" value="PSEUDOURIDYLATE SYNTHASE 1 HOMOLOG"/>
    <property type="match status" value="1"/>
</dbReference>
<comment type="similarity">
    <text evidence="1">Belongs to the tRNA pseudouridine synthase TruA family.</text>
</comment>
<evidence type="ECO:0000259" key="5">
    <source>
        <dbReference type="Pfam" id="PF01416"/>
    </source>
</evidence>
<keyword evidence="3 6" id="KW-0413">Isomerase</keyword>
<dbReference type="InterPro" id="IPR001406">
    <property type="entry name" value="PsdUridine_synth_TruA"/>
</dbReference>
<dbReference type="InterPro" id="IPR020095">
    <property type="entry name" value="PsdUridine_synth_TruA_C"/>
</dbReference>
<accession>A0ABQ9YLA1</accession>
<evidence type="ECO:0000313" key="6">
    <source>
        <dbReference type="EMBL" id="KAK2964430.1"/>
    </source>
</evidence>
<evidence type="ECO:0000313" key="7">
    <source>
        <dbReference type="Proteomes" id="UP001281761"/>
    </source>
</evidence>
<evidence type="ECO:0000256" key="4">
    <source>
        <dbReference type="SAM" id="MobiDB-lite"/>
    </source>
</evidence>
<evidence type="ECO:0000256" key="3">
    <source>
        <dbReference type="ARBA" id="ARBA00023235"/>
    </source>
</evidence>
<evidence type="ECO:0000256" key="1">
    <source>
        <dbReference type="ARBA" id="ARBA00009375"/>
    </source>
</evidence>
<dbReference type="SUPFAM" id="SSF55120">
    <property type="entry name" value="Pseudouridine synthase"/>
    <property type="match status" value="1"/>
</dbReference>
<feature type="compositionally biased region" description="Acidic residues" evidence="4">
    <location>
        <begin position="179"/>
        <end position="193"/>
    </location>
</feature>
<dbReference type="CDD" id="cd02568">
    <property type="entry name" value="PseudoU_synth_PUS1_PUS2"/>
    <property type="match status" value="1"/>
</dbReference>
<dbReference type="Pfam" id="PF01416">
    <property type="entry name" value="PseudoU_synth_1"/>
    <property type="match status" value="1"/>
</dbReference>
<feature type="compositionally biased region" description="Polar residues" evidence="4">
    <location>
        <begin position="1"/>
        <end position="20"/>
    </location>
</feature>